<dbReference type="RefSeq" id="WP_211343297.1">
    <property type="nucleotide sequence ID" value="NZ_RBWU01000008.1"/>
</dbReference>
<dbReference type="Gene3D" id="1.10.1040.10">
    <property type="entry name" value="N-(1-d-carboxylethyl)-l-norvaline Dehydrogenase, domain 2"/>
    <property type="match status" value="2"/>
</dbReference>
<keyword evidence="3" id="KW-0560">Oxidoreductase</keyword>
<name>A0A495Q9R9_9ACTN</name>
<evidence type="ECO:0000256" key="3">
    <source>
        <dbReference type="ARBA" id="ARBA00023002"/>
    </source>
</evidence>
<comment type="caution">
    <text evidence="6">The sequence shown here is derived from an EMBL/GenBank/DDBJ whole genome shotgun (WGS) entry which is preliminary data.</text>
</comment>
<gene>
    <name evidence="6" type="ORF">BZB76_6456</name>
</gene>
<evidence type="ECO:0000313" key="7">
    <source>
        <dbReference type="Proteomes" id="UP000274601"/>
    </source>
</evidence>
<evidence type="ECO:0000256" key="1">
    <source>
        <dbReference type="ARBA" id="ARBA00005086"/>
    </source>
</evidence>
<comment type="pathway">
    <text evidence="1">Lipid metabolism; butanoate metabolism.</text>
</comment>
<accession>A0A495Q9R9</accession>
<evidence type="ECO:0000256" key="2">
    <source>
        <dbReference type="ARBA" id="ARBA00009463"/>
    </source>
</evidence>
<feature type="domain" description="3-hydroxyacyl-CoA dehydrogenase C-terminal" evidence="4">
    <location>
        <begin position="485"/>
        <end position="579"/>
    </location>
</feature>
<dbReference type="GO" id="GO:0070403">
    <property type="term" value="F:NAD+ binding"/>
    <property type="evidence" value="ECO:0007669"/>
    <property type="project" value="InterPro"/>
</dbReference>
<dbReference type="InterPro" id="IPR008927">
    <property type="entry name" value="6-PGluconate_DH-like_C_sf"/>
</dbReference>
<dbReference type="Proteomes" id="UP000274601">
    <property type="component" value="Unassembled WGS sequence"/>
</dbReference>
<dbReference type="Pfam" id="PF00725">
    <property type="entry name" value="3HCDH"/>
    <property type="match status" value="2"/>
</dbReference>
<dbReference type="SUPFAM" id="SSF51735">
    <property type="entry name" value="NAD(P)-binding Rossmann-fold domains"/>
    <property type="match status" value="2"/>
</dbReference>
<feature type="domain" description="3-hydroxyacyl-CoA dehydrogenase NAD binding" evidence="5">
    <location>
        <begin position="305"/>
        <end position="482"/>
    </location>
</feature>
<dbReference type="InterPro" id="IPR006108">
    <property type="entry name" value="3HC_DH_C"/>
</dbReference>
<feature type="domain" description="3-hydroxyacyl-CoA dehydrogenase NAD binding" evidence="5">
    <location>
        <begin position="12"/>
        <end position="175"/>
    </location>
</feature>
<proteinExistence type="inferred from homology"/>
<dbReference type="GO" id="GO:0008691">
    <property type="term" value="F:3-hydroxybutyryl-CoA dehydrogenase activity"/>
    <property type="evidence" value="ECO:0007669"/>
    <property type="project" value="TreeGrafter"/>
</dbReference>
<comment type="similarity">
    <text evidence="2">Belongs to the 3-hydroxyacyl-CoA dehydrogenase family.</text>
</comment>
<dbReference type="PANTHER" id="PTHR48075:SF9">
    <property type="entry name" value="3-HYDROXYBUTYRYL-COA DEHYDROGENASE"/>
    <property type="match status" value="1"/>
</dbReference>
<organism evidence="6 7">
    <name type="scientific">Actinomadura pelletieri DSM 43383</name>
    <dbReference type="NCBI Taxonomy" id="1120940"/>
    <lineage>
        <taxon>Bacteria</taxon>
        <taxon>Bacillati</taxon>
        <taxon>Actinomycetota</taxon>
        <taxon>Actinomycetes</taxon>
        <taxon>Streptosporangiales</taxon>
        <taxon>Thermomonosporaceae</taxon>
        <taxon>Actinomadura</taxon>
    </lineage>
</organism>
<dbReference type="Pfam" id="PF02737">
    <property type="entry name" value="3HCDH_N"/>
    <property type="match status" value="2"/>
</dbReference>
<dbReference type="Gene3D" id="3.40.50.720">
    <property type="entry name" value="NAD(P)-binding Rossmann-like Domain"/>
    <property type="match status" value="2"/>
</dbReference>
<sequence length="584" mass="60617">MTDVEMTGPDATVAVLGLGTTGSAIAAALARAGRRVVAVEADDTALARGRARVEELTGPDGGDIAFTTATGRIADAELVIEAVPESAALKIEVLRAANTVCPPATVFVTTTTALPVAEIAAGSGRMARTTGLHLADPASGTVAEVVTTPVTDADAQDGTLALARALGRTPVRVGDRAGFIGGALTMGYLNGAATMFERRHGTRDDIDAAMMLGCGLPLGPLAQLDRMGLDVAHDTLRILYERTGDRRYAPSPVLAHMAAAGLLGRKSGRGFYDYGEAGEGAGGDTGTAATEPAGEEGAARPVRRVGVVGSGTMAAGIAEVCARAGLPTVLVARTDVRAKEALAAVERSLERRVRRGKVSAEDVAATMARLSGASRFDALTDRDLVIEAVVEDLKVKRETFRSLDEVCRPGTVLATTTSSLPVIECATATSRPHDVVGMHFFNPAPAMKLVELVRTALTGEQALATARALCAALGKRPVDCADRTGFIANALLFPYLNHAVTMLQDGHATADDIDAVMTQGLGLPMGPLQLLDVVGLDVSLAIQRELHAAHREPALTPARLLEELVLAGYTGRKAGRGFRAHEPR</sequence>
<dbReference type="AlphaFoldDB" id="A0A495Q9R9"/>
<dbReference type="InterPro" id="IPR036291">
    <property type="entry name" value="NAD(P)-bd_dom_sf"/>
</dbReference>
<feature type="domain" description="3-hydroxyacyl-CoA dehydrogenase C-terminal" evidence="4">
    <location>
        <begin position="178"/>
        <end position="274"/>
    </location>
</feature>
<reference evidence="6 7" key="1">
    <citation type="submission" date="2018-10" db="EMBL/GenBank/DDBJ databases">
        <title>Genomic Encyclopedia of Archaeal and Bacterial Type Strains, Phase II (KMG-II): from individual species to whole genera.</title>
        <authorList>
            <person name="Goeker M."/>
        </authorList>
    </citation>
    <scope>NUCLEOTIDE SEQUENCE [LARGE SCALE GENOMIC DNA]</scope>
    <source>
        <strain evidence="6 7">DSM 43383</strain>
    </source>
</reference>
<dbReference type="GO" id="GO:0006635">
    <property type="term" value="P:fatty acid beta-oxidation"/>
    <property type="evidence" value="ECO:0007669"/>
    <property type="project" value="TreeGrafter"/>
</dbReference>
<dbReference type="SUPFAM" id="SSF48179">
    <property type="entry name" value="6-phosphogluconate dehydrogenase C-terminal domain-like"/>
    <property type="match status" value="2"/>
</dbReference>
<dbReference type="PANTHER" id="PTHR48075">
    <property type="entry name" value="3-HYDROXYACYL-COA DEHYDROGENASE FAMILY PROTEIN"/>
    <property type="match status" value="1"/>
</dbReference>
<evidence type="ECO:0000259" key="5">
    <source>
        <dbReference type="Pfam" id="PF02737"/>
    </source>
</evidence>
<dbReference type="InterPro" id="IPR006176">
    <property type="entry name" value="3-OHacyl-CoA_DH_NAD-bd"/>
</dbReference>
<protein>
    <submittedName>
        <fullName evidence="6">3-hydroxybutyryl-CoA dehydrogenase</fullName>
    </submittedName>
</protein>
<evidence type="ECO:0000259" key="4">
    <source>
        <dbReference type="Pfam" id="PF00725"/>
    </source>
</evidence>
<evidence type="ECO:0000313" key="6">
    <source>
        <dbReference type="EMBL" id="RKS68202.1"/>
    </source>
</evidence>
<keyword evidence="7" id="KW-1185">Reference proteome</keyword>
<dbReference type="FunFam" id="3.40.50.720:FF:000009">
    <property type="entry name" value="Fatty oxidation complex, alpha subunit"/>
    <property type="match status" value="1"/>
</dbReference>
<dbReference type="InterPro" id="IPR013328">
    <property type="entry name" value="6PGD_dom2"/>
</dbReference>
<dbReference type="EMBL" id="RBWU01000008">
    <property type="protein sequence ID" value="RKS68202.1"/>
    <property type="molecule type" value="Genomic_DNA"/>
</dbReference>